<keyword evidence="4" id="KW-0862">Zinc</keyword>
<dbReference type="GO" id="GO:0008237">
    <property type="term" value="F:metallopeptidase activity"/>
    <property type="evidence" value="ECO:0007669"/>
    <property type="project" value="UniProtKB-KW"/>
</dbReference>
<dbReference type="PROSITE" id="PS01302">
    <property type="entry name" value="UPF0758"/>
    <property type="match status" value="1"/>
</dbReference>
<dbReference type="PANTHER" id="PTHR30471">
    <property type="entry name" value="DNA REPAIR PROTEIN RADC"/>
    <property type="match status" value="1"/>
</dbReference>
<evidence type="ECO:0000313" key="9">
    <source>
        <dbReference type="Proteomes" id="UP000230273"/>
    </source>
</evidence>
<gene>
    <name evidence="8" type="ORF">COX36_00070</name>
</gene>
<dbReference type="NCBIfam" id="NF000642">
    <property type="entry name" value="PRK00024.1"/>
    <property type="match status" value="1"/>
</dbReference>
<dbReference type="Pfam" id="PF04002">
    <property type="entry name" value="RadC"/>
    <property type="match status" value="1"/>
</dbReference>
<evidence type="ECO:0000313" key="8">
    <source>
        <dbReference type="EMBL" id="PIP24028.1"/>
    </source>
</evidence>
<reference evidence="8 9" key="1">
    <citation type="submission" date="2017-09" db="EMBL/GenBank/DDBJ databases">
        <title>Depth-based differentiation of microbial function through sediment-hosted aquifers and enrichment of novel symbionts in the deep terrestrial subsurface.</title>
        <authorList>
            <person name="Probst A.J."/>
            <person name="Ladd B."/>
            <person name="Jarett J.K."/>
            <person name="Geller-Mcgrath D.E."/>
            <person name="Sieber C.M."/>
            <person name="Emerson J.B."/>
            <person name="Anantharaman K."/>
            <person name="Thomas B.C."/>
            <person name="Malmstrom R."/>
            <person name="Stieglmeier M."/>
            <person name="Klingl A."/>
            <person name="Woyke T."/>
            <person name="Ryan C.M."/>
            <person name="Banfield J.F."/>
        </authorList>
    </citation>
    <scope>NUCLEOTIDE SEQUENCE [LARGE SCALE GENOMIC DNA]</scope>
    <source>
        <strain evidence="8">CG23_combo_of_CG06-09_8_20_14_all_38_19</strain>
    </source>
</reference>
<dbReference type="PANTHER" id="PTHR30471:SF3">
    <property type="entry name" value="UPF0758 PROTEIN YEES-RELATED"/>
    <property type="match status" value="1"/>
</dbReference>
<evidence type="ECO:0000256" key="2">
    <source>
        <dbReference type="ARBA" id="ARBA00022723"/>
    </source>
</evidence>
<dbReference type="PROSITE" id="PS50249">
    <property type="entry name" value="MPN"/>
    <property type="match status" value="1"/>
</dbReference>
<accession>A0A2G9YXP8</accession>
<dbReference type="InterPro" id="IPR025657">
    <property type="entry name" value="RadC_JAB"/>
</dbReference>
<evidence type="ECO:0000256" key="1">
    <source>
        <dbReference type="ARBA" id="ARBA00022670"/>
    </source>
</evidence>
<dbReference type="Proteomes" id="UP000230273">
    <property type="component" value="Unassembled WGS sequence"/>
</dbReference>
<name>A0A2G9YXP8_9BACT</name>
<evidence type="ECO:0000259" key="7">
    <source>
        <dbReference type="PROSITE" id="PS50249"/>
    </source>
</evidence>
<dbReference type="Pfam" id="PF20582">
    <property type="entry name" value="UPF0758_N"/>
    <property type="match status" value="1"/>
</dbReference>
<feature type="domain" description="MPN" evidence="7">
    <location>
        <begin position="95"/>
        <end position="223"/>
    </location>
</feature>
<evidence type="ECO:0000256" key="6">
    <source>
        <dbReference type="RuleBase" id="RU003797"/>
    </source>
</evidence>
<keyword evidence="3" id="KW-0378">Hydrolase</keyword>
<protein>
    <recommendedName>
        <fullName evidence="7">MPN domain-containing protein</fullName>
    </recommendedName>
</protein>
<keyword evidence="5" id="KW-0482">Metalloprotease</keyword>
<keyword evidence="1" id="KW-0645">Protease</keyword>
<dbReference type="NCBIfam" id="TIGR00608">
    <property type="entry name" value="radc"/>
    <property type="match status" value="1"/>
</dbReference>
<dbReference type="GO" id="GO:0046872">
    <property type="term" value="F:metal ion binding"/>
    <property type="evidence" value="ECO:0007669"/>
    <property type="project" value="UniProtKB-KW"/>
</dbReference>
<comment type="caution">
    <text evidence="8">The sequence shown here is derived from an EMBL/GenBank/DDBJ whole genome shotgun (WGS) entry which is preliminary data.</text>
</comment>
<dbReference type="GO" id="GO:0006508">
    <property type="term" value="P:proteolysis"/>
    <property type="evidence" value="ECO:0007669"/>
    <property type="project" value="UniProtKB-KW"/>
</dbReference>
<proteinExistence type="inferred from homology"/>
<evidence type="ECO:0000256" key="4">
    <source>
        <dbReference type="ARBA" id="ARBA00022833"/>
    </source>
</evidence>
<dbReference type="Gene3D" id="3.40.140.10">
    <property type="entry name" value="Cytidine Deaminase, domain 2"/>
    <property type="match status" value="1"/>
</dbReference>
<evidence type="ECO:0000256" key="5">
    <source>
        <dbReference type="ARBA" id="ARBA00023049"/>
    </source>
</evidence>
<keyword evidence="2" id="KW-0479">Metal-binding</keyword>
<comment type="similarity">
    <text evidence="6">Belongs to the UPF0758 family.</text>
</comment>
<evidence type="ECO:0000256" key="3">
    <source>
        <dbReference type="ARBA" id="ARBA00022801"/>
    </source>
</evidence>
<organism evidence="8 9">
    <name type="scientific">Candidatus Nealsonbacteria bacterium CG23_combo_of_CG06-09_8_20_14_all_38_19</name>
    <dbReference type="NCBI Taxonomy" id="1974721"/>
    <lineage>
        <taxon>Bacteria</taxon>
        <taxon>Candidatus Nealsoniibacteriota</taxon>
    </lineage>
</organism>
<dbReference type="InterPro" id="IPR037518">
    <property type="entry name" value="MPN"/>
</dbReference>
<dbReference type="InterPro" id="IPR046778">
    <property type="entry name" value="UPF0758_N"/>
</dbReference>
<dbReference type="AlphaFoldDB" id="A0A2G9YXP8"/>
<dbReference type="EMBL" id="PCRP01000003">
    <property type="protein sequence ID" value="PIP24028.1"/>
    <property type="molecule type" value="Genomic_DNA"/>
</dbReference>
<dbReference type="InterPro" id="IPR001405">
    <property type="entry name" value="UPF0758"/>
</dbReference>
<sequence>MVKIKDLPKIERPREKLISKGAQNLKDEELLAILLRTGREGKNVLELAKQILKKYSKRVLLKLNYKDLTKVKGIDSAKACTILAAQELVKRSLGMGEATLSIIRSTKDVIAQAVYMRDKTREHLMALFLNARNEMIFKKPMFIGTLNANLVHPREIFQEALKQNAASVVLIHNHPSGDSEPSEDDLVVTKRIVEAGKIMGIDVLDHVIIAKNKVFSFKEKRLM</sequence>
<dbReference type="InterPro" id="IPR020891">
    <property type="entry name" value="UPF0758_CS"/>
</dbReference>
<dbReference type="CDD" id="cd08071">
    <property type="entry name" value="MPN_DUF2466"/>
    <property type="match status" value="1"/>
</dbReference>